<dbReference type="Proteomes" id="UP001359559">
    <property type="component" value="Unassembled WGS sequence"/>
</dbReference>
<feature type="domain" description="C2H2-type" evidence="2">
    <location>
        <begin position="277"/>
        <end position="301"/>
    </location>
</feature>
<feature type="domain" description="U1-type" evidence="3">
    <location>
        <begin position="171"/>
        <end position="205"/>
    </location>
</feature>
<sequence>MEFKYRDGDNKTPTALTPTPPSYSLSTLAYVSERALQGGFSGNVPAPTFFRLPAPGFANQALRHELEREVRRELEKEQIRREIIAGEIAQRRELEEEVRREMAMERQLQGIPVQRSVGMAPERICTDWEKQFCSFVFCSFRLVCCQRAKPSPNRRKAETPVVSFGSQKKPREEWSCALCQISATSEQGLKDHLQGRKHKAKQAASTTPQIGLDDRVDIESPQPSVTTTNMNHSMVDDVTMQSKGAEQLQKSVENANELATGKDAEKKNEPRRGKFKFWCEICSVGTRSGTVMESHKKGKKHMKRCRENNEVYPPTTSSVSLESLVDESKGVIEGERP</sequence>
<dbReference type="EMBL" id="JAYKXN010000008">
    <property type="protein sequence ID" value="KAK7265073.1"/>
    <property type="molecule type" value="Genomic_DNA"/>
</dbReference>
<dbReference type="AlphaFoldDB" id="A0AAN9I2J5"/>
<dbReference type="SMART" id="SM00355">
    <property type="entry name" value="ZnF_C2H2"/>
    <property type="match status" value="2"/>
</dbReference>
<dbReference type="GO" id="GO:0003676">
    <property type="term" value="F:nucleic acid binding"/>
    <property type="evidence" value="ECO:0007669"/>
    <property type="project" value="InterPro"/>
</dbReference>
<feature type="region of interest" description="Disordered" evidence="1">
    <location>
        <begin position="1"/>
        <end position="20"/>
    </location>
</feature>
<keyword evidence="5" id="KW-1185">Reference proteome</keyword>
<evidence type="ECO:0000313" key="5">
    <source>
        <dbReference type="Proteomes" id="UP001359559"/>
    </source>
</evidence>
<dbReference type="PANTHER" id="PTHR47487:SF8">
    <property type="entry name" value="OS08G0270900 PROTEIN"/>
    <property type="match status" value="1"/>
</dbReference>
<dbReference type="Pfam" id="PF12874">
    <property type="entry name" value="zf-met"/>
    <property type="match status" value="2"/>
</dbReference>
<dbReference type="PANTHER" id="PTHR47487">
    <property type="entry name" value="OS06G0651300 PROTEIN-RELATED"/>
    <property type="match status" value="1"/>
</dbReference>
<dbReference type="InterPro" id="IPR013087">
    <property type="entry name" value="Znf_C2H2_type"/>
</dbReference>
<dbReference type="InterPro" id="IPR003604">
    <property type="entry name" value="Matrin/U1-like-C_Znf_C2H2"/>
</dbReference>
<comment type="caution">
    <text evidence="4">The sequence shown here is derived from an EMBL/GenBank/DDBJ whole genome shotgun (WGS) entry which is preliminary data.</text>
</comment>
<reference evidence="4 5" key="1">
    <citation type="submission" date="2024-01" db="EMBL/GenBank/DDBJ databases">
        <title>The genomes of 5 underutilized Papilionoideae crops provide insights into root nodulation and disease resistance.</title>
        <authorList>
            <person name="Yuan L."/>
        </authorList>
    </citation>
    <scope>NUCLEOTIDE SEQUENCE [LARGE SCALE GENOMIC DNA]</scope>
    <source>
        <strain evidence="4">LY-2023</strain>
        <tissue evidence="4">Leaf</tissue>
    </source>
</reference>
<protein>
    <submittedName>
        <fullName evidence="4">Uncharacterized protein</fullName>
    </submittedName>
</protein>
<dbReference type="Gene3D" id="3.30.160.60">
    <property type="entry name" value="Classic Zinc Finger"/>
    <property type="match status" value="2"/>
</dbReference>
<feature type="compositionally biased region" description="Basic and acidic residues" evidence="1">
    <location>
        <begin position="1"/>
        <end position="10"/>
    </location>
</feature>
<feature type="compositionally biased region" description="Polar residues" evidence="1">
    <location>
        <begin position="11"/>
        <end position="20"/>
    </location>
</feature>
<accession>A0AAN9I2J5</accession>
<evidence type="ECO:0000259" key="2">
    <source>
        <dbReference type="SMART" id="SM00355"/>
    </source>
</evidence>
<dbReference type="SMART" id="SM00451">
    <property type="entry name" value="ZnF_U1"/>
    <property type="match status" value="2"/>
</dbReference>
<dbReference type="GO" id="GO:0008270">
    <property type="term" value="F:zinc ion binding"/>
    <property type="evidence" value="ECO:0007669"/>
    <property type="project" value="InterPro"/>
</dbReference>
<feature type="region of interest" description="Disordered" evidence="1">
    <location>
        <begin position="307"/>
        <end position="337"/>
    </location>
</feature>
<evidence type="ECO:0000259" key="3">
    <source>
        <dbReference type="SMART" id="SM00451"/>
    </source>
</evidence>
<dbReference type="SUPFAM" id="SSF57667">
    <property type="entry name" value="beta-beta-alpha zinc fingers"/>
    <property type="match status" value="2"/>
</dbReference>
<organism evidence="4 5">
    <name type="scientific">Clitoria ternatea</name>
    <name type="common">Butterfly pea</name>
    <dbReference type="NCBI Taxonomy" id="43366"/>
    <lineage>
        <taxon>Eukaryota</taxon>
        <taxon>Viridiplantae</taxon>
        <taxon>Streptophyta</taxon>
        <taxon>Embryophyta</taxon>
        <taxon>Tracheophyta</taxon>
        <taxon>Spermatophyta</taxon>
        <taxon>Magnoliopsida</taxon>
        <taxon>eudicotyledons</taxon>
        <taxon>Gunneridae</taxon>
        <taxon>Pentapetalae</taxon>
        <taxon>rosids</taxon>
        <taxon>fabids</taxon>
        <taxon>Fabales</taxon>
        <taxon>Fabaceae</taxon>
        <taxon>Papilionoideae</taxon>
        <taxon>50 kb inversion clade</taxon>
        <taxon>NPAAA clade</taxon>
        <taxon>indigoferoid/millettioid clade</taxon>
        <taxon>Phaseoleae</taxon>
        <taxon>Clitoria</taxon>
    </lineage>
</organism>
<evidence type="ECO:0000256" key="1">
    <source>
        <dbReference type="SAM" id="MobiDB-lite"/>
    </source>
</evidence>
<feature type="domain" description="C2H2-type" evidence="2">
    <location>
        <begin position="174"/>
        <end position="198"/>
    </location>
</feature>
<feature type="compositionally biased region" description="Low complexity" evidence="1">
    <location>
        <begin position="313"/>
        <end position="323"/>
    </location>
</feature>
<feature type="compositionally biased region" description="Basic and acidic residues" evidence="1">
    <location>
        <begin position="326"/>
        <end position="337"/>
    </location>
</feature>
<evidence type="ECO:0000313" key="4">
    <source>
        <dbReference type="EMBL" id="KAK7265073.1"/>
    </source>
</evidence>
<name>A0AAN9I2J5_CLITE</name>
<gene>
    <name evidence="4" type="ORF">RJT34_32689</name>
</gene>
<proteinExistence type="predicted"/>
<feature type="domain" description="U1-type" evidence="3">
    <location>
        <begin position="274"/>
        <end position="308"/>
    </location>
</feature>
<dbReference type="InterPro" id="IPR036236">
    <property type="entry name" value="Znf_C2H2_sf"/>
</dbReference>